<organism evidence="2 3">
    <name type="scientific">Brassica napus</name>
    <name type="common">Rape</name>
    <dbReference type="NCBI Taxonomy" id="3708"/>
    <lineage>
        <taxon>Eukaryota</taxon>
        <taxon>Viridiplantae</taxon>
        <taxon>Streptophyta</taxon>
        <taxon>Embryophyta</taxon>
        <taxon>Tracheophyta</taxon>
        <taxon>Spermatophyta</taxon>
        <taxon>Magnoliopsida</taxon>
        <taxon>eudicotyledons</taxon>
        <taxon>Gunneridae</taxon>
        <taxon>Pentapetalae</taxon>
        <taxon>rosids</taxon>
        <taxon>malvids</taxon>
        <taxon>Brassicales</taxon>
        <taxon>Brassicaceae</taxon>
        <taxon>Brassiceae</taxon>
        <taxon>Brassica</taxon>
    </lineage>
</organism>
<dbReference type="Proteomes" id="UP000824890">
    <property type="component" value="Unassembled WGS sequence"/>
</dbReference>
<proteinExistence type="predicted"/>
<sequence>SLPLHLLLFNDTLNNSNVSKPLPLSLLYILDRQARNGTSQISFPQLLFLLSQPFFMPPSTISALVSLGRLLRLTLIPTFFSLQVITSLPVHPIVFSSDALASPAVVNHTTFDDLRLRSLGQHNLMILDQFECFFEGLLDADANNSCRLMKLLSGEEKDPHSVTTKRLWEEESKSSPK</sequence>
<accession>A0ABQ8C7C0</accession>
<keyword evidence="3" id="KW-1185">Reference proteome</keyword>
<protein>
    <submittedName>
        <fullName evidence="2">Uncharacterized protein</fullName>
    </submittedName>
</protein>
<feature type="non-terminal residue" evidence="2">
    <location>
        <position position="1"/>
    </location>
</feature>
<evidence type="ECO:0000313" key="3">
    <source>
        <dbReference type="Proteomes" id="UP000824890"/>
    </source>
</evidence>
<feature type="region of interest" description="Disordered" evidence="1">
    <location>
        <begin position="158"/>
        <end position="177"/>
    </location>
</feature>
<gene>
    <name evidence="2" type="ORF">HID58_036251</name>
</gene>
<evidence type="ECO:0000256" key="1">
    <source>
        <dbReference type="SAM" id="MobiDB-lite"/>
    </source>
</evidence>
<dbReference type="EMBL" id="JAGKQM010000009">
    <property type="protein sequence ID" value="KAH0912930.1"/>
    <property type="molecule type" value="Genomic_DNA"/>
</dbReference>
<name>A0ABQ8C7C0_BRANA</name>
<evidence type="ECO:0000313" key="2">
    <source>
        <dbReference type="EMBL" id="KAH0912930.1"/>
    </source>
</evidence>
<reference evidence="2 3" key="1">
    <citation type="submission" date="2021-05" db="EMBL/GenBank/DDBJ databases">
        <title>Genome Assembly of Synthetic Allotetraploid Brassica napus Reveals Homoeologous Exchanges between Subgenomes.</title>
        <authorList>
            <person name="Davis J.T."/>
        </authorList>
    </citation>
    <scope>NUCLEOTIDE SEQUENCE [LARGE SCALE GENOMIC DNA]</scope>
    <source>
        <strain evidence="3">cv. Da-Ae</strain>
        <tissue evidence="2">Seedling</tissue>
    </source>
</reference>
<comment type="caution">
    <text evidence="2">The sequence shown here is derived from an EMBL/GenBank/DDBJ whole genome shotgun (WGS) entry which is preliminary data.</text>
</comment>